<evidence type="ECO:0000313" key="5">
    <source>
        <dbReference type="Proteomes" id="UP000317940"/>
    </source>
</evidence>
<keyword evidence="4" id="KW-0131">Cell cycle</keyword>
<evidence type="ECO:0000259" key="3">
    <source>
        <dbReference type="Pfam" id="PF21922"/>
    </source>
</evidence>
<keyword evidence="4" id="KW-0132">Cell division</keyword>
<dbReference type="OrthoDB" id="9766847at2"/>
<protein>
    <submittedName>
        <fullName evidence="4">Cell division protein FtsI/penicillin-binding protein 2</fullName>
    </submittedName>
</protein>
<evidence type="ECO:0000259" key="2">
    <source>
        <dbReference type="Pfam" id="PF00905"/>
    </source>
</evidence>
<dbReference type="Pfam" id="PF00905">
    <property type="entry name" value="Transpeptidase"/>
    <property type="match status" value="1"/>
</dbReference>
<dbReference type="SUPFAM" id="SSF56601">
    <property type="entry name" value="beta-lactamase/transpeptidase-like"/>
    <property type="match status" value="1"/>
</dbReference>
<dbReference type="GO" id="GO:0071972">
    <property type="term" value="F:peptidoglycan L,D-transpeptidase activity"/>
    <property type="evidence" value="ECO:0007669"/>
    <property type="project" value="TreeGrafter"/>
</dbReference>
<comment type="caution">
    <text evidence="4">The sequence shown here is derived from an EMBL/GenBank/DDBJ whole genome shotgun (WGS) entry which is preliminary data.</text>
</comment>
<dbReference type="EMBL" id="VIWT01000001">
    <property type="protein sequence ID" value="TWF98782.1"/>
    <property type="molecule type" value="Genomic_DNA"/>
</dbReference>
<sequence length="489" mass="51614">MNKPIRRVAVFCMVLVFALLLRANWVQAVVADSYADNSNNERVRFDQFAYPRGSIIVGGENGQAITGSDFVNGYRYKYKPTFANGPMYAPVTGYFSQADYGSTALENLENGILSGTDDRLFFGNAMDTLTGKKKQGGNVVTTINPAVQQAAFQAMGNKKGAAIALDPRTGAILAMVSTPSFDPNSVADTSTADGKNFSALSNDPDQPMLNRALRQTYPPGSTFKLVTAATAFETGKYQTPDDQTDTPDHYILPGTNTELKNDSPDENCGGATLKYALQISCNTVYGKLGADLGETKLLAQAQKFGFNNTVDTPIRSVASNFPSDSSPDGTAMDAIGQHNTAATPLQMAMVAAAIANNGKLMQPYLVDEERSPGGTVISKHTEKEMDQAVSPATAQKLQQMMVAVVQNGTGVKAQIPGVEVGGKTGTAQHGVNNSGLPFAWFVSYAKVGNDYPVAVAVVVEDGAAQSEEIAGGSQAAPIAKAMMQAAIGH</sequence>
<dbReference type="GO" id="GO:0051301">
    <property type="term" value="P:cell division"/>
    <property type="evidence" value="ECO:0007669"/>
    <property type="project" value="UniProtKB-KW"/>
</dbReference>
<evidence type="ECO:0000313" key="4">
    <source>
        <dbReference type="EMBL" id="TWF98782.1"/>
    </source>
</evidence>
<dbReference type="GO" id="GO:0005886">
    <property type="term" value="C:plasma membrane"/>
    <property type="evidence" value="ECO:0007669"/>
    <property type="project" value="TreeGrafter"/>
</dbReference>
<organism evidence="4 5">
    <name type="scientific">Kitasatospora viridis</name>
    <dbReference type="NCBI Taxonomy" id="281105"/>
    <lineage>
        <taxon>Bacteria</taxon>
        <taxon>Bacillati</taxon>
        <taxon>Actinomycetota</taxon>
        <taxon>Actinomycetes</taxon>
        <taxon>Kitasatosporales</taxon>
        <taxon>Streptomycetaceae</taxon>
        <taxon>Kitasatospora</taxon>
    </lineage>
</organism>
<dbReference type="PANTHER" id="PTHR30627">
    <property type="entry name" value="PEPTIDOGLYCAN D,D-TRANSPEPTIDASE"/>
    <property type="match status" value="1"/>
</dbReference>
<accession>A0A561UHF0</accession>
<dbReference type="GO" id="GO:0071555">
    <property type="term" value="P:cell wall organization"/>
    <property type="evidence" value="ECO:0007669"/>
    <property type="project" value="TreeGrafter"/>
</dbReference>
<dbReference type="InterPro" id="IPR054120">
    <property type="entry name" value="PBPA_dimer"/>
</dbReference>
<dbReference type="Pfam" id="PF21922">
    <property type="entry name" value="PBP_dimer_2"/>
    <property type="match status" value="1"/>
</dbReference>
<keyword evidence="5" id="KW-1185">Reference proteome</keyword>
<evidence type="ECO:0000256" key="1">
    <source>
        <dbReference type="SAM" id="SignalP"/>
    </source>
</evidence>
<feature type="signal peptide" evidence="1">
    <location>
        <begin position="1"/>
        <end position="28"/>
    </location>
</feature>
<dbReference type="Gene3D" id="3.40.710.10">
    <property type="entry name" value="DD-peptidase/beta-lactamase superfamily"/>
    <property type="match status" value="1"/>
</dbReference>
<keyword evidence="1" id="KW-0732">Signal</keyword>
<reference evidence="4 5" key="1">
    <citation type="submission" date="2019-06" db="EMBL/GenBank/DDBJ databases">
        <title>Sequencing the genomes of 1000 actinobacteria strains.</title>
        <authorList>
            <person name="Klenk H.-P."/>
        </authorList>
    </citation>
    <scope>NUCLEOTIDE SEQUENCE [LARGE SCALE GENOMIC DNA]</scope>
    <source>
        <strain evidence="4 5">DSM 44826</strain>
    </source>
</reference>
<dbReference type="RefSeq" id="WP_145905155.1">
    <property type="nucleotide sequence ID" value="NZ_BAAAMZ010000012.1"/>
</dbReference>
<dbReference type="InterPro" id="IPR050515">
    <property type="entry name" value="Beta-lactam/transpept"/>
</dbReference>
<dbReference type="PANTHER" id="PTHR30627:SF24">
    <property type="entry name" value="PENICILLIN-BINDING PROTEIN 4B"/>
    <property type="match status" value="1"/>
</dbReference>
<feature type="domain" description="Penicillin-binding protein transpeptidase" evidence="2">
    <location>
        <begin position="160"/>
        <end position="484"/>
    </location>
</feature>
<dbReference type="InterPro" id="IPR012338">
    <property type="entry name" value="Beta-lactam/transpept-like"/>
</dbReference>
<proteinExistence type="predicted"/>
<gene>
    <name evidence="4" type="ORF">FHX73_112606</name>
</gene>
<dbReference type="InterPro" id="IPR001460">
    <property type="entry name" value="PCN-bd_Tpept"/>
</dbReference>
<name>A0A561UHF0_9ACTN</name>
<feature type="domain" description="Penicillin binding protein A dimerisation" evidence="3">
    <location>
        <begin position="52"/>
        <end position="139"/>
    </location>
</feature>
<feature type="chain" id="PRO_5021871241" evidence="1">
    <location>
        <begin position="29"/>
        <end position="489"/>
    </location>
</feature>
<dbReference type="AlphaFoldDB" id="A0A561UHF0"/>
<dbReference type="Proteomes" id="UP000317940">
    <property type="component" value="Unassembled WGS sequence"/>
</dbReference>
<dbReference type="GO" id="GO:0008658">
    <property type="term" value="F:penicillin binding"/>
    <property type="evidence" value="ECO:0007669"/>
    <property type="project" value="InterPro"/>
</dbReference>
<dbReference type="Gene3D" id="3.90.1310.10">
    <property type="entry name" value="Penicillin-binding protein 2a (Domain 2)"/>
    <property type="match status" value="1"/>
</dbReference>